<dbReference type="InterPro" id="IPR024311">
    <property type="entry name" value="Lipocalin-like"/>
</dbReference>
<dbReference type="AlphaFoldDB" id="A0A4R6TP21"/>
<accession>A0A4R6TP21</accession>
<evidence type="ECO:0000313" key="3">
    <source>
        <dbReference type="Proteomes" id="UP000295468"/>
    </source>
</evidence>
<dbReference type="Proteomes" id="UP000295468">
    <property type="component" value="Unassembled WGS sequence"/>
</dbReference>
<gene>
    <name evidence="2" type="ORF">CLV82_2053</name>
</gene>
<dbReference type="Pfam" id="PF13648">
    <property type="entry name" value="Lipocalin_4"/>
    <property type="match status" value="1"/>
</dbReference>
<dbReference type="EMBL" id="SNYI01000002">
    <property type="protein sequence ID" value="TDQ31345.1"/>
    <property type="molecule type" value="Genomic_DNA"/>
</dbReference>
<name>A0A4R6TP21_9FLAO</name>
<keyword evidence="3" id="KW-1185">Reference proteome</keyword>
<sequence>MKQSFYWFSGLLLLIIISCSISKSVREQRNMISGSWTLDNISYENNQGTFKSQLFGDADAVCFEGSDWYFRDNNSTGRYTIEQGSLCSGGDRFIRWSVIERPETYSSELQFKFIDDKRKDISGGNGYRLKISQLTDTQMTLRSDVNVNGEAVTVVYEFTKKS</sequence>
<feature type="domain" description="Lipocalin-like" evidence="1">
    <location>
        <begin position="32"/>
        <end position="141"/>
    </location>
</feature>
<comment type="caution">
    <text evidence="2">The sequence shown here is derived from an EMBL/GenBank/DDBJ whole genome shotgun (WGS) entry which is preliminary data.</text>
</comment>
<protein>
    <submittedName>
        <fullName evidence="2">Lipocalin-like protein</fullName>
    </submittedName>
</protein>
<reference evidence="2 3" key="1">
    <citation type="submission" date="2019-03" db="EMBL/GenBank/DDBJ databases">
        <title>Genomic Encyclopedia of Archaeal and Bacterial Type Strains, Phase II (KMG-II): from individual species to whole genera.</title>
        <authorList>
            <person name="Goeker M."/>
        </authorList>
    </citation>
    <scope>NUCLEOTIDE SEQUENCE [LARGE SCALE GENOMIC DNA]</scope>
    <source>
        <strain evidence="2 3">DSM 18435</strain>
    </source>
</reference>
<dbReference type="PROSITE" id="PS51257">
    <property type="entry name" value="PROKAR_LIPOPROTEIN"/>
    <property type="match status" value="1"/>
</dbReference>
<dbReference type="RefSeq" id="WP_133644177.1">
    <property type="nucleotide sequence ID" value="NZ_JBFIMA010000112.1"/>
</dbReference>
<organism evidence="2 3">
    <name type="scientific">Zeaxanthinibacter enoshimensis</name>
    <dbReference type="NCBI Taxonomy" id="392009"/>
    <lineage>
        <taxon>Bacteria</taxon>
        <taxon>Pseudomonadati</taxon>
        <taxon>Bacteroidota</taxon>
        <taxon>Flavobacteriia</taxon>
        <taxon>Flavobacteriales</taxon>
        <taxon>Flavobacteriaceae</taxon>
        <taxon>Zeaxanthinibacter</taxon>
    </lineage>
</organism>
<evidence type="ECO:0000313" key="2">
    <source>
        <dbReference type="EMBL" id="TDQ31345.1"/>
    </source>
</evidence>
<dbReference type="OrthoDB" id="1121756at2"/>
<evidence type="ECO:0000259" key="1">
    <source>
        <dbReference type="Pfam" id="PF13648"/>
    </source>
</evidence>
<proteinExistence type="predicted"/>